<dbReference type="SUPFAM" id="SSF56112">
    <property type="entry name" value="Protein kinase-like (PK-like)"/>
    <property type="match status" value="1"/>
</dbReference>
<gene>
    <name evidence="3" type="primary">PLEST000929</name>
    <name evidence="3" type="ORF">PLESTB_000090000</name>
</gene>
<feature type="compositionally biased region" description="Low complexity" evidence="1">
    <location>
        <begin position="551"/>
        <end position="560"/>
    </location>
</feature>
<evidence type="ECO:0000256" key="1">
    <source>
        <dbReference type="SAM" id="MobiDB-lite"/>
    </source>
</evidence>
<dbReference type="PANTHER" id="PTHR44329">
    <property type="entry name" value="SERINE/THREONINE-PROTEIN KINASE TNNI3K-RELATED"/>
    <property type="match status" value="1"/>
</dbReference>
<evidence type="ECO:0000259" key="2">
    <source>
        <dbReference type="PROSITE" id="PS50011"/>
    </source>
</evidence>
<feature type="domain" description="Protein kinase" evidence="2">
    <location>
        <begin position="879"/>
        <end position="1286"/>
    </location>
</feature>
<sequence length="1289" mass="129941">MAGSPTSFLLLARESELPWNGFVPHKGGETAPPPGFEVRPANERLKPDSHGRAGDAKVPVAAGLGLSSQASCQRLMPALLARMLATQVRSLASGPLQSPGLGGAGATDPGDGVAGALWIVRCAAFEAAAANEQDAAAATVAPKPHRTGSATSKAAAAAAEPIDGSALLTLGAAAAEADKAAADAAAVRMGGCCPSLISCPQALQQLGLCASMCLLGPGSRPLTRLCDSRRQLSSAGCMQQLVGGICNALAAHIRERFLLEPRVFAALVPEPASTVGLMFNRHQLTAVGTPTLSRSAPVLPRTAPAGRLAHHGGGGRGGDVDPASSVGGDGGAQSPSLPPRVVEATVAAGKEPLRPKSDSLAAGAGGMPLPRALRPPASQRVVALTSNGMALVDSAAAAAAATGAAGASGGAVGSGSFMALRVKPFPLSQTLLRHVVRKVAAAATAAAAAEAAASNGSDGGGGAAASAIAAVAAATGSVSVGSVSVSGGSQYGCRLRPRAIEVADVAVHLQDPKKPFRDILMLIANSGATSCGTLPPTPSGGGGGGGGGPGPSATSSSGGSFSCSGRRAVSSLLLLVLPAGQGKAMLGFYVTFPQQLPEQLLRQARADLLETLEMLSPLVRRKLATDLSMELETLTTAPPGSYALVETPEAGGCAATAAAAAAAPTVTSSETLDGAAEAATPPRRPAAVRPVAIRPLPEADGAAAAGNGAAEGLVPMYGPLVDSFFCDSRGGGAGSCGGLAHGSVRAGGGSVTLGRSRSIGLIDTAAGEHTVGVTSLLSVRDSTLALASSSHHIPVAATGGGECVTCSTVIHMEELDMVQSAMRSQMPLLVASMQSSINNARVEAAMEAAAANLNRPTGGFMTSPAARTFGADHGDLAQLELHSQLGHGGCAVVFKGTLGTLDCAIKLMEMPDVDGTDAMDVAGKPDKWPGGAHGDGSSGGEGSDSGGSGSGGGKGSGEHSSLAARRALLRNAMELAAMTSISHPNVMQVYSTFSNVTLGRRVQQDGTDHFYLKTVDGNADASPAELLITEEPPICVAIVCEWCDKGCLASAMQKRTFPAAVLPAAAAAATTTTATSAAGTSNSSRRAGAGSSIQASSGSNSRPSKSLTLDFKGILMTLLDVAMALRHLHSHHLIHRDIKPANVLLKSNVMDPRGFTAKLADFGFVTLLNQPGDEKSGGEPFAYVDETCGTVTHMPPECWNKPTRLNASCDVYSFGILMWEMTAGGSRPYPEIDPSNIARAIKRGLRPAFEEGVPSQYRVLAHRCWAGEPLCRPRTPELVTAISQLLSRL</sequence>
<dbReference type="PANTHER" id="PTHR44329:SF214">
    <property type="entry name" value="PROTEIN KINASE DOMAIN-CONTAINING PROTEIN"/>
    <property type="match status" value="1"/>
</dbReference>
<dbReference type="PROSITE" id="PS50011">
    <property type="entry name" value="PROTEIN_KINASE_DOM"/>
    <property type="match status" value="1"/>
</dbReference>
<feature type="region of interest" description="Disordered" evidence="1">
    <location>
        <begin position="916"/>
        <end position="961"/>
    </location>
</feature>
<dbReference type="InterPro" id="IPR051681">
    <property type="entry name" value="Ser/Thr_Kinases-Pseudokinases"/>
</dbReference>
<dbReference type="InterPro" id="IPR011009">
    <property type="entry name" value="Kinase-like_dom_sf"/>
</dbReference>
<proteinExistence type="predicted"/>
<dbReference type="SMART" id="SM00220">
    <property type="entry name" value="S_TKc"/>
    <property type="match status" value="1"/>
</dbReference>
<dbReference type="EMBL" id="BRXU01000001">
    <property type="protein sequence ID" value="GLC48380.1"/>
    <property type="molecule type" value="Genomic_DNA"/>
</dbReference>
<keyword evidence="4" id="KW-1185">Reference proteome</keyword>
<comment type="caution">
    <text evidence="3">The sequence shown here is derived from an EMBL/GenBank/DDBJ whole genome shotgun (WGS) entry which is preliminary data.</text>
</comment>
<accession>A0A9W6BAU6</accession>
<organism evidence="3 4">
    <name type="scientific">Pleodorina starrii</name>
    <dbReference type="NCBI Taxonomy" id="330485"/>
    <lineage>
        <taxon>Eukaryota</taxon>
        <taxon>Viridiplantae</taxon>
        <taxon>Chlorophyta</taxon>
        <taxon>core chlorophytes</taxon>
        <taxon>Chlorophyceae</taxon>
        <taxon>CS clade</taxon>
        <taxon>Chlamydomonadales</taxon>
        <taxon>Volvocaceae</taxon>
        <taxon>Pleodorina</taxon>
    </lineage>
</organism>
<feature type="region of interest" description="Disordered" evidence="1">
    <location>
        <begin position="531"/>
        <end position="560"/>
    </location>
</feature>
<dbReference type="InterPro" id="IPR008271">
    <property type="entry name" value="Ser/Thr_kinase_AS"/>
</dbReference>
<evidence type="ECO:0000313" key="3">
    <source>
        <dbReference type="EMBL" id="GLC48380.1"/>
    </source>
</evidence>
<dbReference type="Gene3D" id="1.10.510.10">
    <property type="entry name" value="Transferase(Phosphotransferase) domain 1"/>
    <property type="match status" value="1"/>
</dbReference>
<dbReference type="InterPro" id="IPR000719">
    <property type="entry name" value="Prot_kinase_dom"/>
</dbReference>
<evidence type="ECO:0000313" key="4">
    <source>
        <dbReference type="Proteomes" id="UP001165080"/>
    </source>
</evidence>
<dbReference type="InterPro" id="IPR001245">
    <property type="entry name" value="Ser-Thr/Tyr_kinase_cat_dom"/>
</dbReference>
<feature type="region of interest" description="Disordered" evidence="1">
    <location>
        <begin position="292"/>
        <end position="372"/>
    </location>
</feature>
<dbReference type="Pfam" id="PF07714">
    <property type="entry name" value="PK_Tyr_Ser-Thr"/>
    <property type="match status" value="1"/>
</dbReference>
<feature type="compositionally biased region" description="Low complexity" evidence="1">
    <location>
        <begin position="1073"/>
        <end position="1101"/>
    </location>
</feature>
<dbReference type="GO" id="GO:0004674">
    <property type="term" value="F:protein serine/threonine kinase activity"/>
    <property type="evidence" value="ECO:0007669"/>
    <property type="project" value="TreeGrafter"/>
</dbReference>
<feature type="compositionally biased region" description="Gly residues" evidence="1">
    <location>
        <begin position="931"/>
        <end position="955"/>
    </location>
</feature>
<dbReference type="Proteomes" id="UP001165080">
    <property type="component" value="Unassembled WGS sequence"/>
</dbReference>
<name>A0A9W6BAU6_9CHLO</name>
<dbReference type="PROSITE" id="PS00108">
    <property type="entry name" value="PROTEIN_KINASE_ST"/>
    <property type="match status" value="1"/>
</dbReference>
<reference evidence="3 4" key="1">
    <citation type="journal article" date="2023" name="Commun. Biol.">
        <title>Reorganization of the ancestral sex-determining regions during the evolution of trioecy in Pleodorina starrii.</title>
        <authorList>
            <person name="Takahashi K."/>
            <person name="Suzuki S."/>
            <person name="Kawai-Toyooka H."/>
            <person name="Yamamoto K."/>
            <person name="Hamaji T."/>
            <person name="Ootsuki R."/>
            <person name="Yamaguchi H."/>
            <person name="Kawachi M."/>
            <person name="Higashiyama T."/>
            <person name="Nozaki H."/>
        </authorList>
    </citation>
    <scope>NUCLEOTIDE SEQUENCE [LARGE SCALE GENOMIC DNA]</scope>
    <source>
        <strain evidence="3 4">NIES-4479</strain>
    </source>
</reference>
<feature type="compositionally biased region" description="Gly residues" evidence="1">
    <location>
        <begin position="539"/>
        <end position="550"/>
    </location>
</feature>
<dbReference type="GO" id="GO:0005524">
    <property type="term" value="F:ATP binding"/>
    <property type="evidence" value="ECO:0007669"/>
    <property type="project" value="InterPro"/>
</dbReference>
<feature type="region of interest" description="Disordered" evidence="1">
    <location>
        <begin position="1073"/>
        <end position="1104"/>
    </location>
</feature>
<protein>
    <recommendedName>
        <fullName evidence="2">Protein kinase domain-containing protein</fullName>
    </recommendedName>
</protein>